<sequence>MLTLLPAPARAQDNLDVAAAGRSVVRVVVVAMESGEPQGIGTGSGVAVAPDKILTNAHVVSDAADGDAIIGVVPSEGSKRFTGRLIAYQPQRDLALIELTDGTVEPATIATGPVPDGAAVAAIGYPYSVDRARELSAEGVVTPQAPVKSWGRVSGGQSSQRFDTVLHDAAIGRGNSGGPLVDSCGRVVGINSFVSNSEGVDAVFAFAVSVKEIIPFLRAAGVKPHTTALPCRTSAEQAAIDERLARSEDERAQADRTRAAFAEERLDARREQVRDSILAERDNGLAIAGLLLVFGAAFVNGALVLLAKDDRRLALGAGAAGLVLMAGAPIAWVARPDLDQADTRLAAQAPKPAQPQASAEGRYACRIDLERSRITISDPQDVALDWGPDGCEEGNTPFAAQDERWVRADVSSHDGVAQVRRFDPATSRYTVERYFLPADTLSAARALQAKYPAKTCSPDSARMAGQMTQALRDLLPPAPNERLVYACDHVQNGAAVK</sequence>
<dbReference type="InterPro" id="IPR009003">
    <property type="entry name" value="Peptidase_S1_PA"/>
</dbReference>
<dbReference type="Pfam" id="PF13365">
    <property type="entry name" value="Trypsin_2"/>
    <property type="match status" value="1"/>
</dbReference>
<feature type="transmembrane region" description="Helical" evidence="1">
    <location>
        <begin position="284"/>
        <end position="306"/>
    </location>
</feature>
<evidence type="ECO:0000313" key="3">
    <source>
        <dbReference type="Proteomes" id="UP000033202"/>
    </source>
</evidence>
<feature type="transmembrane region" description="Helical" evidence="1">
    <location>
        <begin position="313"/>
        <end position="334"/>
    </location>
</feature>
<dbReference type="GO" id="GO:0004252">
    <property type="term" value="F:serine-type endopeptidase activity"/>
    <property type="evidence" value="ECO:0007669"/>
    <property type="project" value="InterPro"/>
</dbReference>
<protein>
    <submittedName>
        <fullName evidence="2">Peptidase S1 family protein</fullName>
    </submittedName>
</protein>
<evidence type="ECO:0000313" key="2">
    <source>
        <dbReference type="EMBL" id="GAO38135.1"/>
    </source>
</evidence>
<dbReference type="RefSeq" id="WP_046347002.1">
    <property type="nucleotide sequence ID" value="NZ_BBWU01000005.1"/>
</dbReference>
<dbReference type="PRINTS" id="PR00834">
    <property type="entry name" value="PROTEASES2C"/>
</dbReference>
<comment type="caution">
    <text evidence="2">The sequence shown here is derived from an EMBL/GenBank/DDBJ whole genome shotgun (WGS) entry which is preliminary data.</text>
</comment>
<dbReference type="Gene3D" id="2.40.10.10">
    <property type="entry name" value="Trypsin-like serine proteases"/>
    <property type="match status" value="2"/>
</dbReference>
<dbReference type="PANTHER" id="PTHR43019:SF62">
    <property type="entry name" value="SERINE ENDOPROTEASE DEGS"/>
    <property type="match status" value="1"/>
</dbReference>
<dbReference type="GO" id="GO:0006508">
    <property type="term" value="P:proteolysis"/>
    <property type="evidence" value="ECO:0007669"/>
    <property type="project" value="InterPro"/>
</dbReference>
<dbReference type="OrthoDB" id="9766361at2"/>
<accession>A0A0E9MLX0</accession>
<keyword evidence="1" id="KW-0472">Membrane</keyword>
<proteinExistence type="predicted"/>
<dbReference type="AlphaFoldDB" id="A0A0E9MLX0"/>
<dbReference type="STRING" id="1219043.SCH01S_05_00030"/>
<evidence type="ECO:0000256" key="1">
    <source>
        <dbReference type="SAM" id="Phobius"/>
    </source>
</evidence>
<name>A0A0E9MLX0_9SPHN</name>
<dbReference type="PANTHER" id="PTHR43019">
    <property type="entry name" value="SERINE ENDOPROTEASE DEGS"/>
    <property type="match status" value="1"/>
</dbReference>
<dbReference type="InterPro" id="IPR001940">
    <property type="entry name" value="Peptidase_S1C"/>
</dbReference>
<dbReference type="Proteomes" id="UP000033202">
    <property type="component" value="Unassembled WGS sequence"/>
</dbReference>
<keyword evidence="1" id="KW-0812">Transmembrane</keyword>
<dbReference type="EMBL" id="BBWU01000005">
    <property type="protein sequence ID" value="GAO38135.1"/>
    <property type="molecule type" value="Genomic_DNA"/>
</dbReference>
<keyword evidence="3" id="KW-1185">Reference proteome</keyword>
<keyword evidence="1" id="KW-1133">Transmembrane helix</keyword>
<reference evidence="2 3" key="1">
    <citation type="submission" date="2015-04" db="EMBL/GenBank/DDBJ databases">
        <title>Whole genome shotgun sequence of Sphingomonas changbaiensis NBRC 104936.</title>
        <authorList>
            <person name="Katano-Makiyama Y."/>
            <person name="Hosoyama A."/>
            <person name="Hashimoto M."/>
            <person name="Noguchi M."/>
            <person name="Tsuchikane K."/>
            <person name="Ohji S."/>
            <person name="Yamazoe A."/>
            <person name="Ichikawa N."/>
            <person name="Kimura A."/>
            <person name="Fujita N."/>
        </authorList>
    </citation>
    <scope>NUCLEOTIDE SEQUENCE [LARGE SCALE GENOMIC DNA]</scope>
    <source>
        <strain evidence="2 3">NBRC 104936</strain>
    </source>
</reference>
<dbReference type="SUPFAM" id="SSF50494">
    <property type="entry name" value="Trypsin-like serine proteases"/>
    <property type="match status" value="1"/>
</dbReference>
<dbReference type="InterPro" id="IPR043504">
    <property type="entry name" value="Peptidase_S1_PA_chymotrypsin"/>
</dbReference>
<gene>
    <name evidence="2" type="ORF">SCH01S_05_00030</name>
</gene>
<organism evidence="2 3">
    <name type="scientific">Sphingomonas changbaiensis NBRC 104936</name>
    <dbReference type="NCBI Taxonomy" id="1219043"/>
    <lineage>
        <taxon>Bacteria</taxon>
        <taxon>Pseudomonadati</taxon>
        <taxon>Pseudomonadota</taxon>
        <taxon>Alphaproteobacteria</taxon>
        <taxon>Sphingomonadales</taxon>
        <taxon>Sphingomonadaceae</taxon>
        <taxon>Sphingomonas</taxon>
    </lineage>
</organism>